<sequence>MKKIKKFKENLSRNEMRKISGGDKQSFVLSQSNDLGESIDGGEGTGYCGGVCGRGIGCSSSGLGDCSCTASNALEIGFCQRHG</sequence>
<evidence type="ECO:0008006" key="3">
    <source>
        <dbReference type="Google" id="ProtNLM"/>
    </source>
</evidence>
<proteinExistence type="predicted"/>
<gene>
    <name evidence="1" type="ORF">AR686_06085</name>
</gene>
<protein>
    <recommendedName>
        <fullName evidence="3">Bacteriocin</fullName>
    </recommendedName>
</protein>
<dbReference type="AlphaFoldDB" id="A0A101CJQ4"/>
<evidence type="ECO:0000313" key="1">
    <source>
        <dbReference type="EMBL" id="KUJ57219.1"/>
    </source>
</evidence>
<dbReference type="EMBL" id="LMAI01000003">
    <property type="protein sequence ID" value="KUJ57219.1"/>
    <property type="molecule type" value="Genomic_DNA"/>
</dbReference>
<comment type="caution">
    <text evidence="1">The sequence shown here is derived from an EMBL/GenBank/DDBJ whole genome shotgun (WGS) entry which is preliminary data.</text>
</comment>
<organism evidence="1 2">
    <name type="scientific">Chryseobacterium aquaticum subsp. greenlandense</name>
    <dbReference type="NCBI Taxonomy" id="345663"/>
    <lineage>
        <taxon>Bacteria</taxon>
        <taxon>Pseudomonadati</taxon>
        <taxon>Bacteroidota</taxon>
        <taxon>Flavobacteriia</taxon>
        <taxon>Flavobacteriales</taxon>
        <taxon>Weeksellaceae</taxon>
        <taxon>Chryseobacterium group</taxon>
        <taxon>Chryseobacterium</taxon>
    </lineage>
</organism>
<dbReference type="Proteomes" id="UP000054388">
    <property type="component" value="Unassembled WGS sequence"/>
</dbReference>
<name>A0A101CJQ4_9FLAO</name>
<accession>A0A101CJQ4</accession>
<dbReference type="RefSeq" id="WP_059136149.1">
    <property type="nucleotide sequence ID" value="NZ_LMAI01000003.1"/>
</dbReference>
<reference evidence="1 2" key="1">
    <citation type="submission" date="2015-10" db="EMBL/GenBank/DDBJ databases">
        <title>Genome sequence of Chryseobacterium greenlandense.</title>
        <authorList>
            <person name="Newman J."/>
            <person name="Fischer K."/>
            <person name="Miller J."/>
        </authorList>
    </citation>
    <scope>NUCLEOTIDE SEQUENCE [LARGE SCALE GENOMIC DNA]</scope>
    <source>
        <strain evidence="1 2">UMB34</strain>
    </source>
</reference>
<evidence type="ECO:0000313" key="2">
    <source>
        <dbReference type="Proteomes" id="UP000054388"/>
    </source>
</evidence>